<accession>A0A917C720</accession>
<proteinExistence type="predicted"/>
<feature type="domain" description="Phage replisome organiser N-terminal" evidence="2">
    <location>
        <begin position="6"/>
        <end position="125"/>
    </location>
</feature>
<dbReference type="RefSeq" id="WP_189024023.1">
    <property type="nucleotide sequence ID" value="NZ_BMKR01000006.1"/>
</dbReference>
<feature type="region of interest" description="Disordered" evidence="1">
    <location>
        <begin position="282"/>
        <end position="307"/>
    </location>
</feature>
<dbReference type="InterPro" id="IPR010056">
    <property type="entry name" value="Phage_rep_org__N"/>
</dbReference>
<evidence type="ECO:0000259" key="2">
    <source>
        <dbReference type="Pfam" id="PF09681"/>
    </source>
</evidence>
<reference evidence="3" key="1">
    <citation type="journal article" date="2014" name="Int. J. Syst. Evol. Microbiol.">
        <title>Complete genome sequence of Corynebacterium casei LMG S-19264T (=DSM 44701T), isolated from a smear-ripened cheese.</title>
        <authorList>
            <consortium name="US DOE Joint Genome Institute (JGI-PGF)"/>
            <person name="Walter F."/>
            <person name="Albersmeier A."/>
            <person name="Kalinowski J."/>
            <person name="Ruckert C."/>
        </authorList>
    </citation>
    <scope>NUCLEOTIDE SEQUENCE</scope>
    <source>
        <strain evidence="3">CGMCC 1.16134</strain>
    </source>
</reference>
<dbReference type="InterPro" id="IPR053162">
    <property type="entry name" value="DnaD"/>
</dbReference>
<reference evidence="3" key="2">
    <citation type="submission" date="2020-09" db="EMBL/GenBank/DDBJ databases">
        <authorList>
            <person name="Sun Q."/>
            <person name="Zhou Y."/>
        </authorList>
    </citation>
    <scope>NUCLEOTIDE SEQUENCE</scope>
    <source>
        <strain evidence="3">CGMCC 1.16134</strain>
    </source>
</reference>
<sequence>MAEIKWIKLSVTMFDDEKIKLIETMPEADTIIVIWVKLLALAGRSNMGGYIMLTETIPYTEDMLVSMLNRPLSTIRMALATFQKFGMFELSDDGIFFLTNWEKHQNVDGMDKVRLQTNARVKKHRDSKKAILLEDSEKRYCNVTVTDGNATEVEVDIDKEKDNYCFNGSATSESDNPNHNSQVADLAGDVDSYRTADEMDYRKQIVDLYLSRRGRGLDISSKDESAIDELIADGVPIHIALAGVSKAFDKFKPKNKRSEINSLNYCAGIIYDLFALENSQKSGDIESSEATSDKPDLPQGDVPSEEDIQKMLANMRSKRGE</sequence>
<organism evidence="3 4">
    <name type="scientific">Paenibacillus albidus</name>
    <dbReference type="NCBI Taxonomy" id="2041023"/>
    <lineage>
        <taxon>Bacteria</taxon>
        <taxon>Bacillati</taxon>
        <taxon>Bacillota</taxon>
        <taxon>Bacilli</taxon>
        <taxon>Bacillales</taxon>
        <taxon>Paenibacillaceae</taxon>
        <taxon>Paenibacillus</taxon>
    </lineage>
</organism>
<dbReference type="Proteomes" id="UP000637643">
    <property type="component" value="Unassembled WGS sequence"/>
</dbReference>
<dbReference type="AlphaFoldDB" id="A0A917C720"/>
<dbReference type="PANTHER" id="PTHR37293:SF7">
    <property type="entry name" value="HYPOTHETICAL PHAGE PROTEIN"/>
    <property type="match status" value="1"/>
</dbReference>
<dbReference type="Pfam" id="PF09681">
    <property type="entry name" value="Phage_rep_org_N"/>
    <property type="match status" value="1"/>
</dbReference>
<dbReference type="EMBL" id="BMKR01000006">
    <property type="protein sequence ID" value="GGF73252.1"/>
    <property type="molecule type" value="Genomic_DNA"/>
</dbReference>
<name>A0A917C720_9BACL</name>
<comment type="caution">
    <text evidence="3">The sequence shown here is derived from an EMBL/GenBank/DDBJ whole genome shotgun (WGS) entry which is preliminary data.</text>
</comment>
<dbReference type="NCBIfam" id="TIGR01714">
    <property type="entry name" value="phage_rep_org_N"/>
    <property type="match status" value="1"/>
</dbReference>
<keyword evidence="4" id="KW-1185">Reference proteome</keyword>
<protein>
    <recommendedName>
        <fullName evidence="2">Phage replisome organiser N-terminal domain-containing protein</fullName>
    </recommendedName>
</protein>
<dbReference type="PANTHER" id="PTHR37293">
    <property type="entry name" value="PHAGE REPLICATION PROTEIN-RELATED"/>
    <property type="match status" value="1"/>
</dbReference>
<evidence type="ECO:0000313" key="3">
    <source>
        <dbReference type="EMBL" id="GGF73252.1"/>
    </source>
</evidence>
<evidence type="ECO:0000256" key="1">
    <source>
        <dbReference type="SAM" id="MobiDB-lite"/>
    </source>
</evidence>
<gene>
    <name evidence="3" type="ORF">GCM10010912_18080</name>
</gene>
<evidence type="ECO:0000313" key="4">
    <source>
        <dbReference type="Proteomes" id="UP000637643"/>
    </source>
</evidence>